<evidence type="ECO:0000313" key="4">
    <source>
        <dbReference type="Proteomes" id="UP000757604"/>
    </source>
</evidence>
<sequence length="130" mass="14632">MVDTKNFLPLFEGKRVLIVEDEYFLADETRRKLIQLNALVVGPVATVEEALDLIESEVIDAAILDIHLGEELVFPVAERLDELNIPFVFATSYDPSIVPQRFSGFMLCEKPAELGKIAQALFDPPSDRFH</sequence>
<accession>A0ABS7HA84</accession>
<organism evidence="3 4">
    <name type="scientific">Rhizobium herbae</name>
    <dbReference type="NCBI Taxonomy" id="508661"/>
    <lineage>
        <taxon>Bacteria</taxon>
        <taxon>Pseudomonadati</taxon>
        <taxon>Pseudomonadota</taxon>
        <taxon>Alphaproteobacteria</taxon>
        <taxon>Hyphomicrobiales</taxon>
        <taxon>Rhizobiaceae</taxon>
        <taxon>Rhizobium/Agrobacterium group</taxon>
        <taxon>Rhizobium</taxon>
    </lineage>
</organism>
<name>A0ABS7HA84_9HYPH</name>
<dbReference type="PROSITE" id="PS50110">
    <property type="entry name" value="RESPONSE_REGULATORY"/>
    <property type="match status" value="1"/>
</dbReference>
<keyword evidence="4" id="KW-1185">Reference proteome</keyword>
<evidence type="ECO:0000259" key="2">
    <source>
        <dbReference type="PROSITE" id="PS50110"/>
    </source>
</evidence>
<gene>
    <name evidence="3" type="ORF">JNB71_08520</name>
</gene>
<feature type="domain" description="Response regulatory" evidence="2">
    <location>
        <begin position="15"/>
        <end position="125"/>
    </location>
</feature>
<feature type="modified residue" description="4-aspartylphosphate" evidence="1">
    <location>
        <position position="65"/>
    </location>
</feature>
<dbReference type="Proteomes" id="UP000757604">
    <property type="component" value="Unassembled WGS sequence"/>
</dbReference>
<dbReference type="Gene3D" id="3.40.50.2300">
    <property type="match status" value="1"/>
</dbReference>
<dbReference type="SMART" id="SM00448">
    <property type="entry name" value="REC"/>
    <property type="match status" value="1"/>
</dbReference>
<dbReference type="SUPFAM" id="SSF52172">
    <property type="entry name" value="CheY-like"/>
    <property type="match status" value="1"/>
</dbReference>
<proteinExistence type="predicted"/>
<keyword evidence="1" id="KW-0597">Phosphoprotein</keyword>
<dbReference type="EMBL" id="JAEUAO010000002">
    <property type="protein sequence ID" value="MBW9063359.1"/>
    <property type="molecule type" value="Genomic_DNA"/>
</dbReference>
<reference evidence="3 4" key="1">
    <citation type="journal article" date="2021" name="MBio">
        <title>Poor Competitiveness of Bradyrhizobium in Pigeon Pea Root Colonization in Indian Soils.</title>
        <authorList>
            <person name="Chalasani D."/>
            <person name="Basu A."/>
            <person name="Pullabhotla S.V.S.R.N."/>
            <person name="Jorrin B."/>
            <person name="Neal A.L."/>
            <person name="Poole P.S."/>
            <person name="Podile A.R."/>
            <person name="Tkacz A."/>
        </authorList>
    </citation>
    <scope>NUCLEOTIDE SEQUENCE [LARGE SCALE GENOMIC DNA]</scope>
    <source>
        <strain evidence="3 4">HU44</strain>
    </source>
</reference>
<evidence type="ECO:0000256" key="1">
    <source>
        <dbReference type="PROSITE-ProRule" id="PRU00169"/>
    </source>
</evidence>
<dbReference type="InterPro" id="IPR011006">
    <property type="entry name" value="CheY-like_superfamily"/>
</dbReference>
<evidence type="ECO:0000313" key="3">
    <source>
        <dbReference type="EMBL" id="MBW9063359.1"/>
    </source>
</evidence>
<protein>
    <submittedName>
        <fullName evidence="3">Response regulator</fullName>
    </submittedName>
</protein>
<dbReference type="InterPro" id="IPR001789">
    <property type="entry name" value="Sig_transdc_resp-reg_receiver"/>
</dbReference>
<comment type="caution">
    <text evidence="3">The sequence shown here is derived from an EMBL/GenBank/DDBJ whole genome shotgun (WGS) entry which is preliminary data.</text>
</comment>